<evidence type="ECO:0000313" key="4">
    <source>
        <dbReference type="Proteomes" id="UP001271007"/>
    </source>
</evidence>
<dbReference type="Proteomes" id="UP001271007">
    <property type="component" value="Unassembled WGS sequence"/>
</dbReference>
<protein>
    <submittedName>
        <fullName evidence="3">Uncharacterized protein</fullName>
    </submittedName>
</protein>
<dbReference type="AlphaFoldDB" id="A0AAJ0LWM4"/>
<organism evidence="3 4">
    <name type="scientific">Extremus antarcticus</name>
    <dbReference type="NCBI Taxonomy" id="702011"/>
    <lineage>
        <taxon>Eukaryota</taxon>
        <taxon>Fungi</taxon>
        <taxon>Dikarya</taxon>
        <taxon>Ascomycota</taxon>
        <taxon>Pezizomycotina</taxon>
        <taxon>Dothideomycetes</taxon>
        <taxon>Dothideomycetidae</taxon>
        <taxon>Mycosphaerellales</taxon>
        <taxon>Extremaceae</taxon>
        <taxon>Extremus</taxon>
    </lineage>
</organism>
<evidence type="ECO:0000256" key="2">
    <source>
        <dbReference type="SAM" id="Phobius"/>
    </source>
</evidence>
<keyword evidence="2" id="KW-1133">Transmembrane helix</keyword>
<keyword evidence="2" id="KW-0472">Membrane</keyword>
<reference evidence="3" key="1">
    <citation type="submission" date="2023-04" db="EMBL/GenBank/DDBJ databases">
        <title>Black Yeasts Isolated from many extreme environments.</title>
        <authorList>
            <person name="Coleine C."/>
            <person name="Stajich J.E."/>
            <person name="Selbmann L."/>
        </authorList>
    </citation>
    <scope>NUCLEOTIDE SEQUENCE</scope>
    <source>
        <strain evidence="3">CCFEE 5312</strain>
    </source>
</reference>
<evidence type="ECO:0000313" key="3">
    <source>
        <dbReference type="EMBL" id="KAK3057861.1"/>
    </source>
</evidence>
<dbReference type="EMBL" id="JAWDJX010000002">
    <property type="protein sequence ID" value="KAK3057861.1"/>
    <property type="molecule type" value="Genomic_DNA"/>
</dbReference>
<proteinExistence type="predicted"/>
<feature type="compositionally biased region" description="Low complexity" evidence="1">
    <location>
        <begin position="129"/>
        <end position="151"/>
    </location>
</feature>
<comment type="caution">
    <text evidence="3">The sequence shown here is derived from an EMBL/GenBank/DDBJ whole genome shotgun (WGS) entry which is preliminary data.</text>
</comment>
<accession>A0AAJ0LWM4</accession>
<name>A0AAJ0LWM4_9PEZI</name>
<keyword evidence="4" id="KW-1185">Reference proteome</keyword>
<keyword evidence="2" id="KW-0812">Transmembrane</keyword>
<gene>
    <name evidence="3" type="ORF">LTR09_000936</name>
</gene>
<feature type="transmembrane region" description="Helical" evidence="2">
    <location>
        <begin position="90"/>
        <end position="110"/>
    </location>
</feature>
<feature type="region of interest" description="Disordered" evidence="1">
    <location>
        <begin position="118"/>
        <end position="151"/>
    </location>
</feature>
<evidence type="ECO:0000256" key="1">
    <source>
        <dbReference type="SAM" id="MobiDB-lite"/>
    </source>
</evidence>
<sequence>MASSSDSRVSSEHDDDQGPARLSALYQYHNAPEVAPAYGLEYDDTVYPVSDKFPVVRETKFNNHHYTGKHAFVNDNRPPRIIFGMKVKTFLVVATVMMLVIIGAAVGGAVGGKNLHQGEPVPGTYGDMSGSNPSSSAGSPTSTPTAAPTYSAVQPTYTPLTGCGDSNDNSTYTSSHTESSKELSFTMYCDLQSPLDSSAQRIAAAYVFSFADCADICASLNGQSEDSNCTVAVYKPASPRPANCWAGFSNSSIDASSLKGETGTEVAMLLQ</sequence>